<sequence length="283" mass="31718">MTRTSLYLRVRRRKNDKSLLIFRIESLVNMIDFHAHLLPGLDDGAAFPDESLLMARRAVAGGITAVLLTPHYIQFRYHNTRRRVLEHTGTLRAQLDRAGIPLAVFPAVEAQLFPGLPELIRKGEVLTVNDQGRHILVELPFLGQLAEMEKVLEEILLLGIRPVIAHPERHRGVQREPGWLAGLEEKGMLVQLNAGSLCGEYGEAERKLACQLIKLGRVHFIGSDAHCAYRRPLSLAGALEWMRAHLAPEIQRLILQVNPQAVLAGREIPDRRRAVVPPAGNMQ</sequence>
<keyword evidence="4" id="KW-0904">Protein phosphatase</keyword>
<dbReference type="STRING" id="1838280.A6M21_07040"/>
<feature type="transmembrane region" description="Helical" evidence="6">
    <location>
        <begin position="58"/>
        <end position="75"/>
    </location>
</feature>
<comment type="caution">
    <text evidence="7">The sequence shown here is derived from an EMBL/GenBank/DDBJ whole genome shotgun (WGS) entry which is preliminary data.</text>
</comment>
<keyword evidence="3" id="KW-0378">Hydrolase</keyword>
<name>A0A1B7LGW0_9FIRM</name>
<dbReference type="EMBL" id="LYVF01000069">
    <property type="protein sequence ID" value="OAT85288.1"/>
    <property type="molecule type" value="Genomic_DNA"/>
</dbReference>
<dbReference type="EC" id="3.1.3.48" evidence="2"/>
<dbReference type="InterPro" id="IPR016195">
    <property type="entry name" value="Pol/histidinol_Pase-like"/>
</dbReference>
<dbReference type="OrthoDB" id="9788539at2"/>
<keyword evidence="8" id="KW-1185">Reference proteome</keyword>
<dbReference type="Proteomes" id="UP000078532">
    <property type="component" value="Unassembled WGS sequence"/>
</dbReference>
<protein>
    <recommendedName>
        <fullName evidence="2">protein-tyrosine-phosphatase</fullName>
        <ecNumber evidence="2">3.1.3.48</ecNumber>
    </recommendedName>
</protein>
<evidence type="ECO:0000256" key="6">
    <source>
        <dbReference type="SAM" id="Phobius"/>
    </source>
</evidence>
<comment type="similarity">
    <text evidence="1">Belongs to the metallo-dependent hydrolases superfamily. CpsB/CapC family.</text>
</comment>
<dbReference type="InterPro" id="IPR016667">
    <property type="entry name" value="Caps_polysacc_synth_CpsB/CapC"/>
</dbReference>
<gene>
    <name evidence="7" type="ORF">A6M21_07040</name>
</gene>
<dbReference type="Gene3D" id="3.20.20.140">
    <property type="entry name" value="Metal-dependent hydrolases"/>
    <property type="match status" value="1"/>
</dbReference>
<proteinExistence type="inferred from homology"/>
<dbReference type="RefSeq" id="WP_066667062.1">
    <property type="nucleotide sequence ID" value="NZ_LYVF01000069.1"/>
</dbReference>
<keyword evidence="6" id="KW-0472">Membrane</keyword>
<dbReference type="PANTHER" id="PTHR39181">
    <property type="entry name" value="TYROSINE-PROTEIN PHOSPHATASE YWQE"/>
    <property type="match status" value="1"/>
</dbReference>
<evidence type="ECO:0000256" key="5">
    <source>
        <dbReference type="ARBA" id="ARBA00051722"/>
    </source>
</evidence>
<dbReference type="GO" id="GO:0030145">
    <property type="term" value="F:manganese ion binding"/>
    <property type="evidence" value="ECO:0007669"/>
    <property type="project" value="InterPro"/>
</dbReference>
<dbReference type="PIRSF" id="PIRSF016557">
    <property type="entry name" value="Caps_synth_CpsB"/>
    <property type="match status" value="1"/>
</dbReference>
<evidence type="ECO:0000313" key="7">
    <source>
        <dbReference type="EMBL" id="OAT85288.1"/>
    </source>
</evidence>
<dbReference type="AlphaFoldDB" id="A0A1B7LGW0"/>
<dbReference type="PANTHER" id="PTHR39181:SF1">
    <property type="entry name" value="TYROSINE-PROTEIN PHOSPHATASE YWQE"/>
    <property type="match status" value="1"/>
</dbReference>
<feature type="transmembrane region" description="Helical" evidence="6">
    <location>
        <begin position="20"/>
        <end position="38"/>
    </location>
</feature>
<evidence type="ECO:0000256" key="4">
    <source>
        <dbReference type="ARBA" id="ARBA00022912"/>
    </source>
</evidence>
<evidence type="ECO:0000256" key="3">
    <source>
        <dbReference type="ARBA" id="ARBA00022801"/>
    </source>
</evidence>
<comment type="catalytic activity">
    <reaction evidence="5">
        <text>O-phospho-L-tyrosyl-[protein] + H2O = L-tyrosyl-[protein] + phosphate</text>
        <dbReference type="Rhea" id="RHEA:10684"/>
        <dbReference type="Rhea" id="RHEA-COMP:10136"/>
        <dbReference type="Rhea" id="RHEA-COMP:20101"/>
        <dbReference type="ChEBI" id="CHEBI:15377"/>
        <dbReference type="ChEBI" id="CHEBI:43474"/>
        <dbReference type="ChEBI" id="CHEBI:46858"/>
        <dbReference type="ChEBI" id="CHEBI:61978"/>
        <dbReference type="EC" id="3.1.3.48"/>
    </reaction>
</comment>
<dbReference type="SUPFAM" id="SSF89550">
    <property type="entry name" value="PHP domain-like"/>
    <property type="match status" value="1"/>
</dbReference>
<accession>A0A1B7LGW0</accession>
<keyword evidence="6" id="KW-1133">Transmembrane helix</keyword>
<organism evidence="7 8">
    <name type="scientific">Desulfotomaculum copahuensis</name>
    <dbReference type="NCBI Taxonomy" id="1838280"/>
    <lineage>
        <taxon>Bacteria</taxon>
        <taxon>Bacillati</taxon>
        <taxon>Bacillota</taxon>
        <taxon>Clostridia</taxon>
        <taxon>Eubacteriales</taxon>
        <taxon>Desulfotomaculaceae</taxon>
        <taxon>Desulfotomaculum</taxon>
    </lineage>
</organism>
<dbReference type="Pfam" id="PF19567">
    <property type="entry name" value="CpsB_CapC"/>
    <property type="match status" value="1"/>
</dbReference>
<dbReference type="GO" id="GO:0004725">
    <property type="term" value="F:protein tyrosine phosphatase activity"/>
    <property type="evidence" value="ECO:0007669"/>
    <property type="project" value="UniProtKB-EC"/>
</dbReference>
<keyword evidence="6" id="KW-0812">Transmembrane</keyword>
<evidence type="ECO:0000313" key="8">
    <source>
        <dbReference type="Proteomes" id="UP000078532"/>
    </source>
</evidence>
<evidence type="ECO:0000256" key="1">
    <source>
        <dbReference type="ARBA" id="ARBA00005750"/>
    </source>
</evidence>
<evidence type="ECO:0000256" key="2">
    <source>
        <dbReference type="ARBA" id="ARBA00013064"/>
    </source>
</evidence>
<reference evidence="7 8" key="1">
    <citation type="submission" date="2016-04" db="EMBL/GenBank/DDBJ databases">
        <authorList>
            <person name="Evans L.H."/>
            <person name="Alamgir A."/>
            <person name="Owens N."/>
            <person name="Weber N.D."/>
            <person name="Virtaneva K."/>
            <person name="Barbian K."/>
            <person name="Babar A."/>
            <person name="Rosenke K."/>
        </authorList>
    </citation>
    <scope>NUCLEOTIDE SEQUENCE [LARGE SCALE GENOMIC DNA]</scope>
    <source>
        <strain evidence="7 8">LMa1</strain>
    </source>
</reference>